<dbReference type="Proteomes" id="UP001152607">
    <property type="component" value="Unassembled WGS sequence"/>
</dbReference>
<dbReference type="InterPro" id="IPR001810">
    <property type="entry name" value="F-box_dom"/>
</dbReference>
<accession>A0A9W4XUW5</accession>
<dbReference type="CDD" id="cd09917">
    <property type="entry name" value="F-box_SF"/>
    <property type="match status" value="1"/>
</dbReference>
<gene>
    <name evidence="2" type="ORF">PDIGIT_LOCUS6836</name>
</gene>
<dbReference type="AlphaFoldDB" id="A0A9W4XUW5"/>
<dbReference type="Pfam" id="PF12937">
    <property type="entry name" value="F-box-like"/>
    <property type="match status" value="1"/>
</dbReference>
<keyword evidence="3" id="KW-1185">Reference proteome</keyword>
<dbReference type="EMBL" id="CAOQHR010000004">
    <property type="protein sequence ID" value="CAI6333787.1"/>
    <property type="molecule type" value="Genomic_DNA"/>
</dbReference>
<dbReference type="PROSITE" id="PS50181">
    <property type="entry name" value="FBOX"/>
    <property type="match status" value="1"/>
</dbReference>
<reference evidence="2" key="1">
    <citation type="submission" date="2023-01" db="EMBL/GenBank/DDBJ databases">
        <authorList>
            <person name="Van Ghelder C."/>
            <person name="Rancurel C."/>
        </authorList>
    </citation>
    <scope>NUCLEOTIDE SEQUENCE</scope>
    <source>
        <strain evidence="2">CNCM I-4278</strain>
    </source>
</reference>
<dbReference type="SUPFAM" id="SSF81383">
    <property type="entry name" value="F-box domain"/>
    <property type="match status" value="1"/>
</dbReference>
<organism evidence="2 3">
    <name type="scientific">Periconia digitata</name>
    <dbReference type="NCBI Taxonomy" id="1303443"/>
    <lineage>
        <taxon>Eukaryota</taxon>
        <taxon>Fungi</taxon>
        <taxon>Dikarya</taxon>
        <taxon>Ascomycota</taxon>
        <taxon>Pezizomycotina</taxon>
        <taxon>Dothideomycetes</taxon>
        <taxon>Pleosporomycetidae</taxon>
        <taxon>Pleosporales</taxon>
        <taxon>Massarineae</taxon>
        <taxon>Periconiaceae</taxon>
        <taxon>Periconia</taxon>
    </lineage>
</organism>
<feature type="domain" description="F-box" evidence="1">
    <location>
        <begin position="118"/>
        <end position="166"/>
    </location>
</feature>
<protein>
    <recommendedName>
        <fullName evidence="1">F-box domain-containing protein</fullName>
    </recommendedName>
</protein>
<evidence type="ECO:0000313" key="2">
    <source>
        <dbReference type="EMBL" id="CAI6333787.1"/>
    </source>
</evidence>
<comment type="caution">
    <text evidence="2">The sequence shown here is derived from an EMBL/GenBank/DDBJ whole genome shotgun (WGS) entry which is preliminary data.</text>
</comment>
<dbReference type="OrthoDB" id="3226064at2759"/>
<dbReference type="InterPro" id="IPR036047">
    <property type="entry name" value="F-box-like_dom_sf"/>
</dbReference>
<proteinExistence type="predicted"/>
<name>A0A9W4XUW5_9PLEO</name>
<sequence length="574" mass="64889">MDSALEEEARGRALEDSVDRAGRECASSFGNYGIVVPRRLGCVATCSRGSHVLGPRCIRSTNMRAACSVNMTCKVRYTKRTFVHASAYPYGGRQSLCSPLDRVPPHITTPRSCPRCTMSYLSTLAPELLYIILSYLPPRDVVHFAQTCRRAAQFIQPDNFALWKSAFLHVFDHPRYAWDALVPSVRASNVLREAQWDWHHELRRRMVAFNAVCESDRLTLLKTIEQVVKTLLDIEQTAAYTTRDTEDKPQSLNLAFLSRLQNQSPDFDSIVHDYHRDINSVSLPLEFQAESDRAVTRSMVGRRVAIPPWASQFHVIHGPTKRERDSVFSKAAARAIVYDWNVTGSFAEYGPYDRSGGVNWQAVEAISSLMHRIFDMPLDMYKLTSYGFPMNIPKAIPVRPDSPEQDWAGLTGIWLGTYAFLDYRALVHFNIAHNQEYPLDLGEYEEACGDLMHLDIKVSDDEDLKLDTRLQPSLPYCHDLPILRFTGLSQNQTAGRPSIGVRGFVCLTPSGREVRWRLIIRYAGEDQWQLEGLQPGVRSGAIYGLWSHIDHDDHGPTGPFFYAPAALCDLGETD</sequence>
<dbReference type="Gene3D" id="1.20.1280.50">
    <property type="match status" value="1"/>
</dbReference>
<evidence type="ECO:0000313" key="3">
    <source>
        <dbReference type="Proteomes" id="UP001152607"/>
    </source>
</evidence>
<evidence type="ECO:0000259" key="1">
    <source>
        <dbReference type="PROSITE" id="PS50181"/>
    </source>
</evidence>